<dbReference type="RefSeq" id="WP_260643740.1">
    <property type="nucleotide sequence ID" value="NZ_CP104003.1"/>
</dbReference>
<accession>A0A9E7UA45</accession>
<reference evidence="2" key="1">
    <citation type="submission" date="2022-09" db="EMBL/GenBank/DDBJ databases">
        <title>Diverse halophilic archaea isolated from saline environments.</title>
        <authorList>
            <person name="Cui H.-L."/>
        </authorList>
    </citation>
    <scope>NUCLEOTIDE SEQUENCE</scope>
    <source>
        <strain evidence="2">ZS-35-S2</strain>
    </source>
</reference>
<dbReference type="AlphaFoldDB" id="A0A9E7UA45"/>
<evidence type="ECO:0000313" key="3">
    <source>
        <dbReference type="Proteomes" id="UP001057580"/>
    </source>
</evidence>
<gene>
    <name evidence="2" type="ORF">N0B31_10100</name>
</gene>
<dbReference type="InterPro" id="IPR055927">
    <property type="entry name" value="DUF7504"/>
</dbReference>
<dbReference type="Pfam" id="PF24336">
    <property type="entry name" value="DUF7504"/>
    <property type="match status" value="1"/>
</dbReference>
<proteinExistence type="predicted"/>
<dbReference type="KEGG" id="ssai:N0B31_10100"/>
<feature type="compositionally biased region" description="Low complexity" evidence="1">
    <location>
        <begin position="193"/>
        <end position="222"/>
    </location>
</feature>
<dbReference type="EMBL" id="CP104003">
    <property type="protein sequence ID" value="UWM56626.1"/>
    <property type="molecule type" value="Genomic_DNA"/>
</dbReference>
<evidence type="ECO:0008006" key="4">
    <source>
        <dbReference type="Google" id="ProtNLM"/>
    </source>
</evidence>
<dbReference type="GeneID" id="74942776"/>
<feature type="region of interest" description="Disordered" evidence="1">
    <location>
        <begin position="193"/>
        <end position="238"/>
    </location>
</feature>
<dbReference type="InterPro" id="IPR027417">
    <property type="entry name" value="P-loop_NTPase"/>
</dbReference>
<name>A0A9E7UA45_9EURY</name>
<protein>
    <recommendedName>
        <fullName evidence="4">KaiC-like domain-containing protein</fullName>
    </recommendedName>
</protein>
<organism evidence="2 3">
    <name type="scientific">Salinirubellus salinus</name>
    <dbReference type="NCBI Taxonomy" id="1364945"/>
    <lineage>
        <taxon>Archaea</taxon>
        <taxon>Methanobacteriati</taxon>
        <taxon>Methanobacteriota</taxon>
        <taxon>Stenosarchaea group</taxon>
        <taxon>Halobacteria</taxon>
        <taxon>Halobacteriales</taxon>
        <taxon>Natronomonadaceae</taxon>
        <taxon>Salinirubellus</taxon>
    </lineage>
</organism>
<keyword evidence="3" id="KW-1185">Reference proteome</keyword>
<dbReference type="Gene3D" id="3.40.50.300">
    <property type="entry name" value="P-loop containing nucleotide triphosphate hydrolases"/>
    <property type="match status" value="1"/>
</dbReference>
<dbReference type="Proteomes" id="UP001057580">
    <property type="component" value="Chromosome"/>
</dbReference>
<evidence type="ECO:0000313" key="2">
    <source>
        <dbReference type="EMBL" id="UWM56626.1"/>
    </source>
</evidence>
<evidence type="ECO:0000256" key="1">
    <source>
        <dbReference type="SAM" id="MobiDB-lite"/>
    </source>
</evidence>
<sequence>MSEASGRAAGRESTSAALADTTGENLLVSGGPLVGKRAFVVDVATAAATAGRDVLVVTATSGARSLPERLLAAGHVAVVDCSPGRTDPVGPVSTVSSPADLTGVSMPVSRFLADADSPVVVVDSISTLLVYADEAPVFRFLSVLTAHVRRSEGVGLYTIDEGSHTEQTFRTFVQLFDGEVGLRAPDADGVEADAAGDAHADPGPATGSEATPTAASTESTPEVRVRGLAGFDGEWRPS</sequence>